<evidence type="ECO:0000313" key="1">
    <source>
        <dbReference type="EMBL" id="GAL56981.1"/>
    </source>
</evidence>
<keyword evidence="2" id="KW-1185">Reference proteome</keyword>
<reference evidence="1 2" key="1">
    <citation type="submission" date="2014-09" db="EMBL/GenBank/DDBJ databases">
        <title>Whole genome shotgun sequence of Escherichia vulneris NBRC 102420.</title>
        <authorList>
            <person name="Yoshida Y."/>
            <person name="Hosoyama A."/>
            <person name="Tsuchikane K."/>
            <person name="Ohji S."/>
            <person name="Ichikawa N."/>
            <person name="Kimura A."/>
            <person name="Yamazoe A."/>
            <person name="Ezaki T."/>
            <person name="Fujita N."/>
        </authorList>
    </citation>
    <scope>NUCLEOTIDE SEQUENCE [LARGE SCALE GENOMIC DNA]</scope>
    <source>
        <strain evidence="1 2">NBRC 102420</strain>
    </source>
</reference>
<protein>
    <submittedName>
        <fullName evidence="1">Uncharacterized protein</fullName>
    </submittedName>
</protein>
<dbReference type="Proteomes" id="UP000029462">
    <property type="component" value="Unassembled WGS sequence"/>
</dbReference>
<organism evidence="1 2">
    <name type="scientific">Pseudescherichia vulneris NBRC 102420</name>
    <dbReference type="NCBI Taxonomy" id="1115515"/>
    <lineage>
        <taxon>Bacteria</taxon>
        <taxon>Pseudomonadati</taxon>
        <taxon>Pseudomonadota</taxon>
        <taxon>Gammaproteobacteria</taxon>
        <taxon>Enterobacterales</taxon>
        <taxon>Enterobacteriaceae</taxon>
        <taxon>Pseudescherichia</taxon>
    </lineage>
</organism>
<dbReference type="RefSeq" id="WP_042388767.1">
    <property type="nucleotide sequence ID" value="NZ_BBMZ01000003.1"/>
</dbReference>
<dbReference type="OrthoDB" id="509040at2"/>
<dbReference type="Pfam" id="PF13990">
    <property type="entry name" value="YjcZ"/>
    <property type="match status" value="1"/>
</dbReference>
<dbReference type="eggNOG" id="ENOG502ZB58">
    <property type="taxonomic scope" value="Bacteria"/>
</dbReference>
<dbReference type="STRING" id="1115515.EV102420_03_00460"/>
<sequence length="294" mass="32927">MKNRLLNGPGSTLECIHPKFIVDLVLGIDAPRQAQIVPQQQLLRDRLTQEIMNQTQLRPWAMAGVFNESDALRLGLAEKLASMFDPGQLALARITQRLAALLNSIERRPASSTALPEQISELYKHFSQRAAWKEKALTQRGLMVQAGAHSEQIFTRWRAGKYNGWSMAGRCYIALEELRWGAFGDACRLTSPEASSLLKDNLRAMAADFLAQGINASPATRHFYHQWLTTPTTPGLMDYKDMLGWLGDWCDADRHPICWTITQSWQNVALGMPRLCSATRLATAMVDEIFGEGV</sequence>
<dbReference type="EMBL" id="BBMZ01000003">
    <property type="protein sequence ID" value="GAL56981.1"/>
    <property type="molecule type" value="Genomic_DNA"/>
</dbReference>
<name>A0A090UWW0_PSEVU</name>
<accession>A0A090UWW0</accession>
<gene>
    <name evidence="1" type="primary">yjcZ</name>
    <name evidence="1" type="ORF">EV102420_03_00460</name>
</gene>
<dbReference type="InterPro" id="IPR025599">
    <property type="entry name" value="YjcZ"/>
</dbReference>
<proteinExistence type="predicted"/>
<evidence type="ECO:0000313" key="2">
    <source>
        <dbReference type="Proteomes" id="UP000029462"/>
    </source>
</evidence>
<comment type="caution">
    <text evidence="1">The sequence shown here is derived from an EMBL/GenBank/DDBJ whole genome shotgun (WGS) entry which is preliminary data.</text>
</comment>
<dbReference type="AlphaFoldDB" id="A0A090UWW0"/>